<organism evidence="19 20">
    <name type="scientific">Scleropages formosus</name>
    <name type="common">Asian bonytongue</name>
    <name type="synonym">Osteoglossum formosum</name>
    <dbReference type="NCBI Taxonomy" id="113540"/>
    <lineage>
        <taxon>Eukaryota</taxon>
        <taxon>Metazoa</taxon>
        <taxon>Chordata</taxon>
        <taxon>Craniata</taxon>
        <taxon>Vertebrata</taxon>
        <taxon>Euteleostomi</taxon>
        <taxon>Actinopterygii</taxon>
        <taxon>Neopterygii</taxon>
        <taxon>Teleostei</taxon>
        <taxon>Osteoglossocephala</taxon>
        <taxon>Osteoglossomorpha</taxon>
        <taxon>Osteoglossiformes</taxon>
        <taxon>Osteoglossidae</taxon>
        <taxon>Scleropages</taxon>
    </lineage>
</organism>
<feature type="region of interest" description="Disordered" evidence="17">
    <location>
        <begin position="863"/>
        <end position="882"/>
    </location>
</feature>
<dbReference type="Proteomes" id="UP000034805">
    <property type="component" value="Unassembled WGS sequence"/>
</dbReference>
<dbReference type="PANTHER" id="PTHR10390">
    <property type="entry name" value="HOMEOBOX PROTEIN SIX"/>
    <property type="match status" value="1"/>
</dbReference>
<feature type="domain" description="Homeobox" evidence="18">
    <location>
        <begin position="1128"/>
        <end position="1188"/>
    </location>
</feature>
<evidence type="ECO:0000256" key="8">
    <source>
        <dbReference type="ARBA" id="ARBA00023125"/>
    </source>
</evidence>
<proteinExistence type="inferred from homology"/>
<evidence type="ECO:0000256" key="2">
    <source>
        <dbReference type="ARBA" id="ARBA00004496"/>
    </source>
</evidence>
<keyword evidence="5" id="KW-0678">Repressor</keyword>
<dbReference type="InterPro" id="IPR031701">
    <property type="entry name" value="SIX1_SD"/>
</dbReference>
<keyword evidence="7" id="KW-0805">Transcription regulation</keyword>
<dbReference type="Pfam" id="PF16878">
    <property type="entry name" value="SIX1_SD"/>
    <property type="match status" value="2"/>
</dbReference>
<evidence type="ECO:0000256" key="3">
    <source>
        <dbReference type="ARBA" id="ARBA00008161"/>
    </source>
</evidence>
<dbReference type="Pfam" id="PF00046">
    <property type="entry name" value="Homeodomain"/>
    <property type="match status" value="2"/>
</dbReference>
<dbReference type="SUPFAM" id="SSF46689">
    <property type="entry name" value="Homeodomain-like"/>
    <property type="match status" value="2"/>
</dbReference>
<dbReference type="Gene3D" id="1.10.10.60">
    <property type="entry name" value="Homeodomain-like"/>
    <property type="match status" value="2"/>
</dbReference>
<evidence type="ECO:0000256" key="10">
    <source>
        <dbReference type="ARBA" id="ARBA00023159"/>
    </source>
</evidence>
<evidence type="ECO:0000256" key="17">
    <source>
        <dbReference type="SAM" id="MobiDB-lite"/>
    </source>
</evidence>
<feature type="compositionally biased region" description="Low complexity" evidence="17">
    <location>
        <begin position="430"/>
        <end position="451"/>
    </location>
</feature>
<dbReference type="GO" id="GO:0014857">
    <property type="term" value="P:regulation of skeletal muscle cell proliferation"/>
    <property type="evidence" value="ECO:0007669"/>
    <property type="project" value="UniProtKB-ARBA"/>
</dbReference>
<dbReference type="InterPro" id="IPR017970">
    <property type="entry name" value="Homeobox_CS"/>
</dbReference>
<dbReference type="GO" id="GO:0005667">
    <property type="term" value="C:transcription regulator complex"/>
    <property type="evidence" value="ECO:0007669"/>
    <property type="project" value="TreeGrafter"/>
</dbReference>
<dbReference type="GO" id="GO:0005634">
    <property type="term" value="C:nucleus"/>
    <property type="evidence" value="ECO:0007669"/>
    <property type="project" value="UniProtKB-SubCell"/>
</dbReference>
<keyword evidence="10" id="KW-0010">Activator</keyword>
<keyword evidence="8 15" id="KW-0238">DNA-binding</keyword>
<dbReference type="GO" id="GO:0005737">
    <property type="term" value="C:cytoplasm"/>
    <property type="evidence" value="ECO:0007669"/>
    <property type="project" value="UniProtKB-SubCell"/>
</dbReference>
<reference evidence="19 20" key="1">
    <citation type="submission" date="2015-08" db="EMBL/GenBank/DDBJ databases">
        <title>The genome of the Asian arowana (Scleropages formosus).</title>
        <authorList>
            <person name="Tan M.H."/>
            <person name="Gan H.M."/>
            <person name="Croft L.J."/>
            <person name="Austin C.M."/>
        </authorList>
    </citation>
    <scope>NUCLEOTIDE SEQUENCE [LARGE SCALE GENOMIC DNA]</scope>
    <source>
        <strain evidence="19">Aro1</strain>
    </source>
</reference>
<dbReference type="GO" id="GO:0000978">
    <property type="term" value="F:RNA polymerase II cis-regulatory region sequence-specific DNA binding"/>
    <property type="evidence" value="ECO:0007669"/>
    <property type="project" value="TreeGrafter"/>
</dbReference>
<dbReference type="EMBL" id="JARO02001294">
    <property type="protein sequence ID" value="KPP75897.1"/>
    <property type="molecule type" value="Genomic_DNA"/>
</dbReference>
<dbReference type="FunFam" id="1.10.10.60:FF:000063">
    <property type="entry name" value="SIX homeobox 2"/>
    <property type="match status" value="1"/>
</dbReference>
<comment type="subcellular location">
    <subcellularLocation>
        <location evidence="2">Cytoplasm</location>
    </subcellularLocation>
    <subcellularLocation>
        <location evidence="1 15 16">Nucleus</location>
    </subcellularLocation>
</comment>
<evidence type="ECO:0000313" key="20">
    <source>
        <dbReference type="Proteomes" id="UP000034805"/>
    </source>
</evidence>
<evidence type="ECO:0000256" key="1">
    <source>
        <dbReference type="ARBA" id="ARBA00004123"/>
    </source>
</evidence>
<accession>A0A0N8K1U3</accession>
<sequence length="1206" mass="127063">MASFALGEGVHTENTPEKSTQEPGKLKEEKTEAEDVSEQLLQSLQSSALSFSTDQVACLCEALLQAGNVERLCRFLSTIPPSAELLRGNETLLKAQALVAFHREQYKELYTILESHEFHQSNHRFLQDLYLQARYKEAERSRGRSLGAVDKYRLRKKFPLPKTIWDGEETVYCFKEKSRNALKECYTSNRYPTPDEKRNLAKITGLSLTQVSNWFKNRRQRDRTPSGTNSKSESDGNHSTEDEGSRCGLEDNTVTSLSQDDPGCSTASLISISSSPCSTGGQLLLNGTGGFITAPHPLLLNGGSLLSGTGSGVIINGLALGDGHTITLSPVTANPPLLLNGTQVIPKPASSVGDLASEQPAVTTVPAQTSLPTIVLNTNNNVSASISLPLPQDAKVADSSTSTSVLPTVDFMSSLTVQEGLATKGEDPQTLSSTSVSSSSSSSTLSSPSSLNSFVLGQKAKLSEGQTLQPAVSQPVLVQSNQVPPLPTQQPEIVVFATAASQLSSNGQICQVVSSSSSSSSAQVLSLPQVVPSIQGIPVSQLVQHANSQVSPCPQLVPVSPLTSQLPQGSIPSFQAQAFHLAPSLTQPQQQAGSSSAGDGAVAISQVAPAQAHQGLTLQLGDQVASTSALPQALQVPGAQIIPISSPTQVVPVSQSAHTAPSQLVSLPVPQLLPVTSMATVSPGPLSFSQVVPTAPSLSFSSPGGTFQILTSSTGAGTGVTQGPFRVNQPLQNVAAPATGSTGVQLLSPGVFQLPSATPGMSCTSSGNLLLAGGVGGNPILTGLSIQQGKLILTLPAGVQFANVPAKPTAEGSAPSNGGIALTPVISLAPTLPTSTNSFQPSECSLGLISSSALYSSPEQGTHAISAPAATPDSLHPSTMPTLASSLPVQQTLSPKSILTLSPVCTGVPTTSELPQPAWSPVPLSTSTGLSLFDVRGKGDLPEESALLGLSGGEGLLLGAPSPDQEASAASQLEDPEDMDEDPKILTQLQSVPVDEDLGLTSVPSTASIAMASVFSAEQVACVCEVLLQGGAMERLSAFLRSLPTWPSLQGQESVLKARAAVAFHQGCFPELYSLLEGFHFSPRSHPLLQQLWLRAHYLEAERQRGRPLGAVGKYRVRRKFPLPRTIWDGEETSYCFKEKSRSVLRAWYCRKPYPTPREKRDLAAATGLTTTQVSNWFKNRRQRDRAAHCRDRYAMDKCDIQDFHL</sequence>
<dbReference type="InterPro" id="IPR001356">
    <property type="entry name" value="HD"/>
</dbReference>
<keyword evidence="12 15" id="KW-0539">Nucleus</keyword>
<keyword evidence="9 15" id="KW-0371">Homeobox</keyword>
<feature type="DNA-binding region" description="Homeobox" evidence="15">
    <location>
        <begin position="1130"/>
        <end position="1189"/>
    </location>
</feature>
<evidence type="ECO:0000256" key="4">
    <source>
        <dbReference type="ARBA" id="ARBA00022473"/>
    </source>
</evidence>
<dbReference type="GO" id="GO:0000981">
    <property type="term" value="F:DNA-binding transcription factor activity, RNA polymerase II-specific"/>
    <property type="evidence" value="ECO:0007669"/>
    <property type="project" value="InterPro"/>
</dbReference>
<dbReference type="PANTHER" id="PTHR10390:SF65">
    <property type="entry name" value="HOMEOBOX PROTEIN SIX5"/>
    <property type="match status" value="1"/>
</dbReference>
<dbReference type="InterPro" id="IPR009057">
    <property type="entry name" value="Homeodomain-like_sf"/>
</dbReference>
<evidence type="ECO:0000256" key="7">
    <source>
        <dbReference type="ARBA" id="ARBA00023015"/>
    </source>
</evidence>
<dbReference type="PROSITE" id="PS50071">
    <property type="entry name" value="HOMEOBOX_2"/>
    <property type="match status" value="2"/>
</dbReference>
<feature type="compositionally biased region" description="Basic and acidic residues" evidence="17">
    <location>
        <begin position="232"/>
        <end position="249"/>
    </location>
</feature>
<evidence type="ECO:0000256" key="6">
    <source>
        <dbReference type="ARBA" id="ARBA00022703"/>
    </source>
</evidence>
<comment type="similarity">
    <text evidence="3">Belongs to the SIX/Sine oculis homeobox family.</text>
</comment>
<dbReference type="FunFam" id="1.10.10.60:FF:000085">
    <property type="entry name" value="SIX homeobox 5"/>
    <property type="match status" value="1"/>
</dbReference>
<dbReference type="CDD" id="cd00086">
    <property type="entry name" value="homeodomain"/>
    <property type="match status" value="2"/>
</dbReference>
<protein>
    <recommendedName>
        <fullName evidence="13">Sine oculis homeobox homolog 1a</fullName>
    </recommendedName>
    <alternativeName>
        <fullName evidence="14">Sine oculis homeobox homolog 1b</fullName>
    </alternativeName>
</protein>
<gene>
    <name evidence="19" type="ORF">Z043_104810</name>
</gene>
<feature type="region of interest" description="Disordered" evidence="17">
    <location>
        <begin position="422"/>
        <end position="451"/>
    </location>
</feature>
<evidence type="ECO:0000256" key="5">
    <source>
        <dbReference type="ARBA" id="ARBA00022491"/>
    </source>
</evidence>
<evidence type="ECO:0000256" key="9">
    <source>
        <dbReference type="ARBA" id="ARBA00023155"/>
    </source>
</evidence>
<name>A0A0N8K1U3_SCLFO</name>
<dbReference type="SMART" id="SM00389">
    <property type="entry name" value="HOX"/>
    <property type="match status" value="2"/>
</dbReference>
<dbReference type="GO" id="GO:0048741">
    <property type="term" value="P:skeletal muscle fiber development"/>
    <property type="evidence" value="ECO:0007669"/>
    <property type="project" value="UniProtKB-ARBA"/>
</dbReference>
<keyword evidence="11" id="KW-0804">Transcription</keyword>
<evidence type="ECO:0000256" key="12">
    <source>
        <dbReference type="ARBA" id="ARBA00023242"/>
    </source>
</evidence>
<dbReference type="GO" id="GO:0006915">
    <property type="term" value="P:apoptotic process"/>
    <property type="evidence" value="ECO:0007669"/>
    <property type="project" value="UniProtKB-KW"/>
</dbReference>
<feature type="region of interest" description="Disordered" evidence="17">
    <location>
        <begin position="954"/>
        <end position="979"/>
    </location>
</feature>
<keyword evidence="6" id="KW-0053">Apoptosis</keyword>
<evidence type="ECO:0000313" key="19">
    <source>
        <dbReference type="EMBL" id="KPP75897.1"/>
    </source>
</evidence>
<feature type="region of interest" description="Disordered" evidence="17">
    <location>
        <begin position="1"/>
        <end position="34"/>
    </location>
</feature>
<feature type="region of interest" description="Disordered" evidence="17">
    <location>
        <begin position="214"/>
        <end position="260"/>
    </location>
</feature>
<dbReference type="STRING" id="113540.ENSSFOP00015010391"/>
<comment type="caution">
    <text evidence="19">The sequence shown here is derived from an EMBL/GenBank/DDBJ whole genome shotgun (WGS) entry which is preliminary data.</text>
</comment>
<evidence type="ECO:0000256" key="11">
    <source>
        <dbReference type="ARBA" id="ARBA00023163"/>
    </source>
</evidence>
<evidence type="ECO:0000256" key="16">
    <source>
        <dbReference type="RuleBase" id="RU000682"/>
    </source>
</evidence>
<dbReference type="AlphaFoldDB" id="A0A0N8K1U3"/>
<evidence type="ECO:0000259" key="18">
    <source>
        <dbReference type="PROSITE" id="PS50071"/>
    </source>
</evidence>
<evidence type="ECO:0000256" key="15">
    <source>
        <dbReference type="PROSITE-ProRule" id="PRU00108"/>
    </source>
</evidence>
<evidence type="ECO:0000256" key="13">
    <source>
        <dbReference type="ARBA" id="ARBA00076563"/>
    </source>
</evidence>
<feature type="domain" description="Homeobox" evidence="18">
    <location>
        <begin position="174"/>
        <end position="225"/>
    </location>
</feature>
<keyword evidence="4" id="KW-0217">Developmental protein</keyword>
<evidence type="ECO:0000256" key="14">
    <source>
        <dbReference type="ARBA" id="ARBA00076564"/>
    </source>
</evidence>
<feature type="compositionally biased region" description="Basic and acidic residues" evidence="17">
    <location>
        <begin position="10"/>
        <end position="30"/>
    </location>
</feature>
<dbReference type="PROSITE" id="PS00027">
    <property type="entry name" value="HOMEOBOX_1"/>
    <property type="match status" value="2"/>
</dbReference>
<feature type="DNA-binding region" description="Homeobox" evidence="15">
    <location>
        <begin position="176"/>
        <end position="226"/>
    </location>
</feature>